<feature type="region of interest" description="Disordered" evidence="1">
    <location>
        <begin position="1"/>
        <end position="96"/>
    </location>
</feature>
<feature type="compositionally biased region" description="Polar residues" evidence="1">
    <location>
        <begin position="494"/>
        <end position="504"/>
    </location>
</feature>
<dbReference type="GeneID" id="110202211"/>
<gene>
    <name evidence="3" type="primary">LOC110202211</name>
</gene>
<dbReference type="AlphaFoldDB" id="A0A6P5JKP8"/>
<keyword evidence="2" id="KW-1185">Reference proteome</keyword>
<evidence type="ECO:0000313" key="3">
    <source>
        <dbReference type="RefSeq" id="XP_020833898.1"/>
    </source>
</evidence>
<feature type="region of interest" description="Disordered" evidence="1">
    <location>
        <begin position="389"/>
        <end position="419"/>
    </location>
</feature>
<proteinExistence type="predicted"/>
<feature type="compositionally biased region" description="Polar residues" evidence="1">
    <location>
        <begin position="1"/>
        <end position="10"/>
    </location>
</feature>
<dbReference type="RefSeq" id="XP_020833898.1">
    <property type="nucleotide sequence ID" value="XM_020978239.1"/>
</dbReference>
<feature type="compositionally biased region" description="Polar residues" evidence="1">
    <location>
        <begin position="357"/>
        <end position="369"/>
    </location>
</feature>
<reference evidence="3" key="1">
    <citation type="submission" date="2025-08" db="UniProtKB">
        <authorList>
            <consortium name="RefSeq"/>
        </authorList>
    </citation>
    <scope>IDENTIFICATION</scope>
    <source>
        <tissue evidence="3">Spleen</tissue>
    </source>
</reference>
<dbReference type="InParanoid" id="A0A6P5JKP8"/>
<name>A0A6P5JKP8_PHACI</name>
<feature type="compositionally biased region" description="Polar residues" evidence="1">
    <location>
        <begin position="434"/>
        <end position="462"/>
    </location>
</feature>
<feature type="region of interest" description="Disordered" evidence="1">
    <location>
        <begin position="146"/>
        <end position="187"/>
    </location>
</feature>
<feature type="compositionally biased region" description="Basic and acidic residues" evidence="1">
    <location>
        <begin position="71"/>
        <end position="80"/>
    </location>
</feature>
<sequence>MESLRSSNIIKSAKESQKPNLGLPTELCKTENKEKKLKDASPNIGMMTSKTGGKNKVDAESQELNNTLSRETNRLHKSFPEKFMSLRSPGKNKTEAQESICMECLGKSIPEKKANKKEVSPCHGSSRSRSRGIRLLHAARVAPKIKLKEEKKPAKVQKTALRSSNKNKKDTGLKGSNPVSTPTNDIEKDEEKCMGICPNIFKNSLVPEGILCLTRNRNKQPQDINHIPSPTKIVEKQLPSLENKAEDRVEESFRIGSQSETEKELYSSPLLRAMEIACAENKDRGMTEDWVHLRSKGRNRSNTEWIGFNPLSKDILPLGKIGKENILQIFPDKCLNEKGGDTDLQRSANLSKDEPSSAASETTVLTAGESTPEKVSSWKKTFYSTILTKKRRKSKTPSSKLSEPTDVEKYSPESRLLKSVPKANDSLKVVLLPQETQSEPSLLREGSSSTMLKNNTNQTQENDAVESTKLSNDQEFSNSWKRRKHNLRRPNQLPEVQNRQQRRK</sequence>
<evidence type="ECO:0000256" key="1">
    <source>
        <dbReference type="SAM" id="MobiDB-lite"/>
    </source>
</evidence>
<accession>A0A6P5JKP8</accession>
<dbReference type="Proteomes" id="UP000515140">
    <property type="component" value="Unplaced"/>
</dbReference>
<dbReference type="KEGG" id="pcw:110202211"/>
<feature type="region of interest" description="Disordered" evidence="1">
    <location>
        <begin position="432"/>
        <end position="504"/>
    </location>
</feature>
<feature type="region of interest" description="Disordered" evidence="1">
    <location>
        <begin position="345"/>
        <end position="371"/>
    </location>
</feature>
<feature type="compositionally biased region" description="Basic and acidic residues" evidence="1">
    <location>
        <begin position="28"/>
        <end position="39"/>
    </location>
</feature>
<feature type="compositionally biased region" description="Basic and acidic residues" evidence="1">
    <location>
        <begin position="406"/>
        <end position="416"/>
    </location>
</feature>
<feature type="compositionally biased region" description="Polar residues" evidence="1">
    <location>
        <begin position="468"/>
        <end position="479"/>
    </location>
</feature>
<protein>
    <submittedName>
        <fullName evidence="3">Uncharacterized protein LOC110202211</fullName>
    </submittedName>
</protein>
<evidence type="ECO:0000313" key="2">
    <source>
        <dbReference type="Proteomes" id="UP000515140"/>
    </source>
</evidence>
<organism evidence="2 3">
    <name type="scientific">Phascolarctos cinereus</name>
    <name type="common">Koala</name>
    <dbReference type="NCBI Taxonomy" id="38626"/>
    <lineage>
        <taxon>Eukaryota</taxon>
        <taxon>Metazoa</taxon>
        <taxon>Chordata</taxon>
        <taxon>Craniata</taxon>
        <taxon>Vertebrata</taxon>
        <taxon>Euteleostomi</taxon>
        <taxon>Mammalia</taxon>
        <taxon>Metatheria</taxon>
        <taxon>Diprotodontia</taxon>
        <taxon>Phascolarctidae</taxon>
        <taxon>Phascolarctos</taxon>
    </lineage>
</organism>